<comment type="caution">
    <text evidence="2">The sequence shown here is derived from an EMBL/GenBank/DDBJ whole genome shotgun (WGS) entry which is preliminary data.</text>
</comment>
<feature type="region of interest" description="Disordered" evidence="1">
    <location>
        <begin position="1625"/>
        <end position="1649"/>
    </location>
</feature>
<dbReference type="GO" id="GO:0005576">
    <property type="term" value="C:extracellular region"/>
    <property type="evidence" value="ECO:0007669"/>
    <property type="project" value="GOC"/>
</dbReference>
<name>A0A8J2Q7T4_9NEOP</name>
<dbReference type="Proteomes" id="UP000789524">
    <property type="component" value="Unassembled WGS sequence"/>
</dbReference>
<dbReference type="GO" id="GO:1990716">
    <property type="term" value="C:axonemal central apparatus"/>
    <property type="evidence" value="ECO:0007669"/>
    <property type="project" value="TreeGrafter"/>
</dbReference>
<evidence type="ECO:0000256" key="1">
    <source>
        <dbReference type="SAM" id="MobiDB-lite"/>
    </source>
</evidence>
<protein>
    <submittedName>
        <fullName evidence="2">(African queen) hypothetical protein</fullName>
    </submittedName>
</protein>
<dbReference type="OrthoDB" id="10257153at2759"/>
<feature type="region of interest" description="Disordered" evidence="1">
    <location>
        <begin position="801"/>
        <end position="826"/>
    </location>
</feature>
<dbReference type="GO" id="GO:0003351">
    <property type="term" value="P:epithelial cilium movement involved in extracellular fluid movement"/>
    <property type="evidence" value="ECO:0007669"/>
    <property type="project" value="TreeGrafter"/>
</dbReference>
<accession>A0A8J2Q7T4</accession>
<evidence type="ECO:0000313" key="3">
    <source>
        <dbReference type="Proteomes" id="UP000789524"/>
    </source>
</evidence>
<reference evidence="2" key="1">
    <citation type="submission" date="2021-09" db="EMBL/GenBank/DDBJ databases">
        <authorList>
            <person name="Martin H S."/>
        </authorList>
    </citation>
    <scope>NUCLEOTIDE SEQUENCE</scope>
</reference>
<evidence type="ECO:0000313" key="2">
    <source>
        <dbReference type="EMBL" id="CAG9558272.1"/>
    </source>
</evidence>
<dbReference type="EMBL" id="CAKASE010000043">
    <property type="protein sequence ID" value="CAG9558272.1"/>
    <property type="molecule type" value="Genomic_DNA"/>
</dbReference>
<feature type="region of interest" description="Disordered" evidence="1">
    <location>
        <begin position="1073"/>
        <end position="1099"/>
    </location>
</feature>
<sequence length="1763" mass="204088">MGPKKVKDPTEDGNYWRTCIEEAPLDEESWKVKVVLIEAAGSDQDRMYLDRFETYAAEERRFVIKNICKTETIFMVNQLGGEKKVKDDNLRVFEEGQAYLKDKKDIPADILALIIKHLILKMKNEYLFIKHQRLEVKEGIQRESATMINRAEVRGTVNVKQPEPVEPPEPPAKGKKGETEVDLRTFEIDENKKYNTMLRVRGEEWRDKVYIDDYPIDGPNLYVAVTGFVEPDLAGWLIKIGIPLTAVVQVRIDSSDSTVPSNLYRASKRGQSQTELLMEKSLKFWDDLEQLRIRKETADDFKNTAFVVFTPPYWDTDELSGSPEKIYDELCYLLYDVQDLTRQHLNFIENMDIINIPEENKNERYQNYYNKLIEEIPLECVNTYLVLDSILQVVCNSDVIEASSTGSLSTTLIFNPADQYPKEEDKIRKAENLVKDVMGQLCKTDIDKKKYRLTYGEEYETHKNPIVIIHGDICKYNTFHLGNINLDDIVWSMLFGMPIHSLFKDRSKATGEIEAKINFHVNVLLSCFDRNDVETAELDRLLHILACRKLYNNRSSLKKHHLMSSNVTEFKKTYLKRSILAEPLTKSSVYKSGSSISHSFPSIIKSLEGSSKSSLDEDDESTRIKFLFDCPDISELVSAAEIANEKPISHMIDNYEFFEDFNGTCAFQILSEAFNSFNCVDYKYCEVTDCIILMFFNSHDKEGVAREEWRCHISTPLCLQDFFDFVLEEHIDWVQKEEKAYDENMMLKSLSECKDSKDLLATKTCVENMDVDMELLIEGSLKFEEFNKMEAVGEEASESKVFSEKKINSPRSTTEADSRSSKKTKTTANMIPKFETENNVEEEKIKKPFSGYDLGDRRVEVFGKDSIYFSKDGTRVSSFYSLLIPMNLEYVILNVKPGNECNEFWMHKALADFVTPDVYDMCESFRIKCKDDVMVYIKKQLYQVPVPVINTSRENTKTKEVSTKSPDTSNIIQELFDTKSFHSFYVTWPNGLITESVHEDNSPTLSHIKQYNSIQSTDNEEEMRCISLDGEVIIFLTNGDIEILKPDSTYIKITKCEKRPFAEDVEDIQSIASSDKSKKGKGKEKGKEKLSKTSSKTSKNILDDSTLKPLEFELIINEFESIEPNGLRQRCIEGDTIDIEKLLIRTATDYCLGEVFSKRMDGTTTLLNKDGIHIVTFPNNTRILTNFIIEDTEIYPEWTLEEIEYLSMFAFDVEVEALKSKSSISQKSFKYSFGQGEGSYMSEKLHMEEEVCEDERKDGYISVHIIYTIEHANFTTITIDKCNDKIVVESPNNSQVTYKRNGNYEFTLDSQTSATFDGENLNISYEACPECKSFTSCNVKIKSEELSSVTQMHRNWLKMNDSMCKKIVVNEEGNINVVQESCCDNLFHDKDSVFSEELPISVDQNNKDKAESSISPNAKCRENYEAKSLRFFVLRRELTCSELVHRTLIEKYKSKCRWKPWCSINQYDTFGDHRTLWSILSPVQINETEKWLMESKLAYKPKHLTYKDLEKDTGKGFYHWMRPYKRFQPKPIKPDNVLPERLPRAYVLRTLEQQWRDGDREELKGAKELLNAILRYRHVMEADSELILNVPVYDPRPEDERTTGEIVQAIAHKVYEDLKNRLKEDVQSRAKPSITTKPAPPEDQSILGEADEDDREEFLDIEEEANIALKEAESAAQMSSNLKRYWRRRAEEYKEEQFYRYLLREGSVPPYFRNVLGGAIWWEMNNTTDEAVTKSERRKMKCVCEEESSPLPENPSEIKFCRI</sequence>
<feature type="region of interest" description="Disordered" evidence="1">
    <location>
        <begin position="160"/>
        <end position="179"/>
    </location>
</feature>
<keyword evidence="3" id="KW-1185">Reference proteome</keyword>
<organism evidence="2 3">
    <name type="scientific">Danaus chrysippus</name>
    <name type="common">African queen</name>
    <dbReference type="NCBI Taxonomy" id="151541"/>
    <lineage>
        <taxon>Eukaryota</taxon>
        <taxon>Metazoa</taxon>
        <taxon>Ecdysozoa</taxon>
        <taxon>Arthropoda</taxon>
        <taxon>Hexapoda</taxon>
        <taxon>Insecta</taxon>
        <taxon>Pterygota</taxon>
        <taxon>Neoptera</taxon>
        <taxon>Endopterygota</taxon>
        <taxon>Lepidoptera</taxon>
        <taxon>Glossata</taxon>
        <taxon>Ditrysia</taxon>
        <taxon>Papilionoidea</taxon>
        <taxon>Nymphalidae</taxon>
        <taxon>Danainae</taxon>
        <taxon>Danaini</taxon>
        <taxon>Danaina</taxon>
        <taxon>Danaus</taxon>
        <taxon>Anosia</taxon>
    </lineage>
</organism>
<dbReference type="InterPro" id="IPR026173">
    <property type="entry name" value="SPAG17"/>
</dbReference>
<dbReference type="GO" id="GO:1904158">
    <property type="term" value="P:axonemal central apparatus assembly"/>
    <property type="evidence" value="ECO:0007669"/>
    <property type="project" value="TreeGrafter"/>
</dbReference>
<dbReference type="PANTHER" id="PTHR21963">
    <property type="entry name" value="PF6"/>
    <property type="match status" value="1"/>
</dbReference>
<proteinExistence type="predicted"/>
<gene>
    <name evidence="2" type="ORF">DCHRY22_LOCUS447</name>
</gene>
<dbReference type="PANTHER" id="PTHR21963:SF1">
    <property type="entry name" value="SPERM-ASSOCIATED ANTIGEN 17"/>
    <property type="match status" value="1"/>
</dbReference>